<name>A0A0L8A4X0_9GAMM</name>
<protein>
    <submittedName>
        <fullName evidence="1">AlpA family transcriptional regulator</fullName>
    </submittedName>
</protein>
<dbReference type="InterPro" id="IPR010260">
    <property type="entry name" value="AlpA"/>
</dbReference>
<sequence>MGAAERLEELLSLDRVRQMTGMGTTFIYGEIKAGRFPRSIRIGRRALWIQSEVQGWVRQQIAQNRPLQVDG</sequence>
<accession>A0A0L8A4X0</accession>
<dbReference type="OrthoDB" id="8455288at2"/>
<evidence type="ECO:0000313" key="1">
    <source>
        <dbReference type="EMBL" id="KOE97266.1"/>
    </source>
</evidence>
<evidence type="ECO:0000313" key="2">
    <source>
        <dbReference type="Proteomes" id="UP000036890"/>
    </source>
</evidence>
<dbReference type="Proteomes" id="UP000036890">
    <property type="component" value="Unassembled WGS sequence"/>
</dbReference>
<reference evidence="1 2" key="1">
    <citation type="journal article" date="2012" name="J. Bacteriol.">
        <title>Genome sequence of a novel nicotine-degrading strain, Pseudomonas geniculata N1.</title>
        <authorList>
            <person name="Tang H."/>
            <person name="Yu H."/>
            <person name="Tai C."/>
            <person name="Huang K."/>
            <person name="Liu Y."/>
            <person name="Wang L."/>
            <person name="Yao Y."/>
            <person name="Wu G."/>
            <person name="Xu P."/>
        </authorList>
    </citation>
    <scope>NUCLEOTIDE SEQUENCE [LARGE SCALE GENOMIC DNA]</scope>
    <source>
        <strain evidence="1 2">N1</strain>
    </source>
</reference>
<organism evidence="1 2">
    <name type="scientific">Stenotrophomonas geniculata N1</name>
    <dbReference type="NCBI Taxonomy" id="1167641"/>
    <lineage>
        <taxon>Bacteria</taxon>
        <taxon>Pseudomonadati</taxon>
        <taxon>Pseudomonadota</taxon>
        <taxon>Gammaproteobacteria</taxon>
        <taxon>Lysobacterales</taxon>
        <taxon>Lysobacteraceae</taxon>
        <taxon>Stenotrophomonas</taxon>
    </lineage>
</organism>
<gene>
    <name evidence="1" type="ORF">W7K_21155</name>
</gene>
<comment type="caution">
    <text evidence="1">The sequence shown here is derived from an EMBL/GenBank/DDBJ whole genome shotgun (WGS) entry which is preliminary data.</text>
</comment>
<dbReference type="Pfam" id="PF05930">
    <property type="entry name" value="Phage_AlpA"/>
    <property type="match status" value="1"/>
</dbReference>
<dbReference type="EMBL" id="AJLO02000047">
    <property type="protein sequence ID" value="KOE97266.1"/>
    <property type="molecule type" value="Genomic_DNA"/>
</dbReference>
<proteinExistence type="predicted"/>
<dbReference type="AlphaFoldDB" id="A0A0L8A4X0"/>
<dbReference type="RefSeq" id="WP_010480570.1">
    <property type="nucleotide sequence ID" value="NZ_AJLO02000047.1"/>
</dbReference>
<dbReference type="Gene3D" id="1.10.238.160">
    <property type="match status" value="1"/>
</dbReference>